<dbReference type="KEGG" id="ttz:FHG85_10410"/>
<dbReference type="GO" id="GO:0046872">
    <property type="term" value="F:metal ion binding"/>
    <property type="evidence" value="ECO:0007669"/>
    <property type="project" value="UniProtKB-KW"/>
</dbReference>
<keyword evidence="2" id="KW-0479">Metal-binding</keyword>
<keyword evidence="7" id="KW-1185">Reference proteome</keyword>
<evidence type="ECO:0000256" key="1">
    <source>
        <dbReference type="ARBA" id="ARBA00001947"/>
    </source>
</evidence>
<evidence type="ECO:0000259" key="5">
    <source>
        <dbReference type="SMART" id="SM00849"/>
    </source>
</evidence>
<protein>
    <submittedName>
        <fullName evidence="6">MBL fold metallo-hydrolase</fullName>
    </submittedName>
</protein>
<dbReference type="InterPro" id="IPR001279">
    <property type="entry name" value="Metallo-B-lactamas"/>
</dbReference>
<dbReference type="SUPFAM" id="SSF56281">
    <property type="entry name" value="Metallo-hydrolase/oxidoreductase"/>
    <property type="match status" value="1"/>
</dbReference>
<evidence type="ECO:0000256" key="3">
    <source>
        <dbReference type="ARBA" id="ARBA00022801"/>
    </source>
</evidence>
<dbReference type="SMART" id="SM00849">
    <property type="entry name" value="Lactamase_B"/>
    <property type="match status" value="1"/>
</dbReference>
<sequence>MIQVQKFVFNPFQENTYIVYQNEGEALIVDPGCNTEDEVKALVEFVNEKGLKVSRLVNTHCHIDHIFGVESLKKIFNVKWYAHPDDVYLVKAATTHALMFGLQFQDEPNLDEFYEHDDIITIGDSTLRVIHTPGHSRGGVCLFAENEKFILTGDTLFNMSVGRTDLEGGDYETLIKSINERLLVLPDEVEVLPGHGVRTTIGQEKKANPFLI</sequence>
<dbReference type="InterPro" id="IPR051453">
    <property type="entry name" value="MBL_Glyoxalase_II"/>
</dbReference>
<organism evidence="6 7">
    <name type="scientific">Tenuifilum thalassicum</name>
    <dbReference type="NCBI Taxonomy" id="2590900"/>
    <lineage>
        <taxon>Bacteria</taxon>
        <taxon>Pseudomonadati</taxon>
        <taxon>Bacteroidota</taxon>
        <taxon>Bacteroidia</taxon>
        <taxon>Bacteroidales</taxon>
        <taxon>Tenuifilaceae</taxon>
        <taxon>Tenuifilum</taxon>
    </lineage>
</organism>
<feature type="domain" description="Metallo-beta-lactamase" evidence="5">
    <location>
        <begin position="13"/>
        <end position="195"/>
    </location>
</feature>
<dbReference type="EMBL" id="CP041345">
    <property type="protein sequence ID" value="QKG80661.1"/>
    <property type="molecule type" value="Genomic_DNA"/>
</dbReference>
<dbReference type="AlphaFoldDB" id="A0A7D4BSR8"/>
<dbReference type="RefSeq" id="WP_173075603.1">
    <property type="nucleotide sequence ID" value="NZ_CP041345.1"/>
</dbReference>
<dbReference type="Gene3D" id="3.60.15.10">
    <property type="entry name" value="Ribonuclease Z/Hydroxyacylglutathione hydrolase-like"/>
    <property type="match status" value="1"/>
</dbReference>
<evidence type="ECO:0000256" key="4">
    <source>
        <dbReference type="ARBA" id="ARBA00022833"/>
    </source>
</evidence>
<gene>
    <name evidence="6" type="ORF">FHG85_10410</name>
</gene>
<evidence type="ECO:0000256" key="2">
    <source>
        <dbReference type="ARBA" id="ARBA00022723"/>
    </source>
</evidence>
<keyword evidence="3 6" id="KW-0378">Hydrolase</keyword>
<dbReference type="Proteomes" id="UP000500961">
    <property type="component" value="Chromosome"/>
</dbReference>
<dbReference type="PANTHER" id="PTHR46233">
    <property type="entry name" value="HYDROXYACYLGLUTATHIONE HYDROLASE GLOC"/>
    <property type="match status" value="1"/>
</dbReference>
<dbReference type="PANTHER" id="PTHR46233:SF3">
    <property type="entry name" value="HYDROXYACYLGLUTATHIONE HYDROLASE GLOC"/>
    <property type="match status" value="1"/>
</dbReference>
<keyword evidence="4" id="KW-0862">Zinc</keyword>
<accession>A0A7D4BSR8</accession>
<evidence type="ECO:0000313" key="7">
    <source>
        <dbReference type="Proteomes" id="UP000500961"/>
    </source>
</evidence>
<evidence type="ECO:0000313" key="6">
    <source>
        <dbReference type="EMBL" id="QKG80661.1"/>
    </source>
</evidence>
<dbReference type="GO" id="GO:0016787">
    <property type="term" value="F:hydrolase activity"/>
    <property type="evidence" value="ECO:0007669"/>
    <property type="project" value="UniProtKB-KW"/>
</dbReference>
<dbReference type="CDD" id="cd06262">
    <property type="entry name" value="metallo-hydrolase-like_MBL-fold"/>
    <property type="match status" value="1"/>
</dbReference>
<comment type="cofactor">
    <cofactor evidence="1">
        <name>Zn(2+)</name>
        <dbReference type="ChEBI" id="CHEBI:29105"/>
    </cofactor>
</comment>
<name>A0A7D4BSR8_9BACT</name>
<proteinExistence type="predicted"/>
<reference evidence="6 7" key="1">
    <citation type="submission" date="2019-07" db="EMBL/GenBank/DDBJ databases">
        <title>Thalassofilum flectens gen. nov., sp. nov., a novel moderate thermophilic anaerobe from a shallow sea hot spring in Kunashir Island (Russia), representing a new family in the order Bacteroidales, and proposal of Thalassofilacea fam. nov.</title>
        <authorList>
            <person name="Kochetkova T.V."/>
            <person name="Podosokorskaya O.A."/>
            <person name="Novikov A."/>
            <person name="Elcheninov A.G."/>
            <person name="Toshchakov S.V."/>
            <person name="Kublanov I.V."/>
        </authorList>
    </citation>
    <scope>NUCLEOTIDE SEQUENCE [LARGE SCALE GENOMIC DNA]</scope>
    <source>
        <strain evidence="6 7">38-H</strain>
    </source>
</reference>
<dbReference type="InterPro" id="IPR036866">
    <property type="entry name" value="RibonucZ/Hydroxyglut_hydro"/>
</dbReference>
<dbReference type="Pfam" id="PF00753">
    <property type="entry name" value="Lactamase_B"/>
    <property type="match status" value="1"/>
</dbReference>